<evidence type="ECO:0000313" key="1">
    <source>
        <dbReference type="EMBL" id="KAL2065142.1"/>
    </source>
</evidence>
<sequence length="516" mass="58344">MIDIAYKRAKAFKVSPAAVPSDGTERALAMLADLSIETLPEAPTLQSVLDNAQDLKESREDVLSLCRRESTMLYHLATSWFTARPELVQDEKRQSLPVTGDKYISQSIFDMTKDLVEGVTVSEYIHRLLLIVDQTSYDESLRKVVLQELSNVCHMEYRRVRRQFRHSLQRGHAKYLVRIPGGLEDGITQVQVMNKPDLKRDPQLHYLLSLCQESEPAKAIALVRKIDQLHRSDPQSRDQMHTSEYEAFSNLATTAGFIMDISTVLSMPAKGGKKNQFYTPRSKALAFELNSVKEAIDLSAYAAPMTKLLDDDKKGMKIWEAFDTFVLDKTGTKLETLYEDLIEQSLENLHAYHIQQQTKTAQNKTALQPYVPIVGTSTPAERIEQRREKDKSRPAHSSFFYAPVVPIEEPQEEVAPLILKVKQNTFNTFSILFSRGVARGSIHWTAFEAAMVDLGFAVVPMFGSVYTFSPPAGMGVQKALTVHRPHQPRIEGHILLVYAARLRRVYGWGPDTFELG</sequence>
<keyword evidence="2" id="KW-1185">Reference proteome</keyword>
<name>A0ABR4C664_9HELO</name>
<dbReference type="PANTHER" id="PTHR40788:SF1">
    <property type="entry name" value="IPA PROTEIN"/>
    <property type="match status" value="1"/>
</dbReference>
<organism evidence="1 2">
    <name type="scientific">Oculimacula yallundae</name>
    <dbReference type="NCBI Taxonomy" id="86028"/>
    <lineage>
        <taxon>Eukaryota</taxon>
        <taxon>Fungi</taxon>
        <taxon>Dikarya</taxon>
        <taxon>Ascomycota</taxon>
        <taxon>Pezizomycotina</taxon>
        <taxon>Leotiomycetes</taxon>
        <taxon>Helotiales</taxon>
        <taxon>Ploettnerulaceae</taxon>
        <taxon>Oculimacula</taxon>
    </lineage>
</organism>
<proteinExistence type="predicted"/>
<dbReference type="PANTHER" id="PTHR40788">
    <property type="entry name" value="CLR5 DOMAIN-CONTAINING PROTEIN-RELATED"/>
    <property type="match status" value="1"/>
</dbReference>
<evidence type="ECO:0000313" key="2">
    <source>
        <dbReference type="Proteomes" id="UP001595075"/>
    </source>
</evidence>
<reference evidence="1 2" key="1">
    <citation type="journal article" date="2024" name="Commun. Biol.">
        <title>Comparative genomic analysis of thermophilic fungi reveals convergent evolutionary adaptations and gene losses.</title>
        <authorList>
            <person name="Steindorff A.S."/>
            <person name="Aguilar-Pontes M.V."/>
            <person name="Robinson A.J."/>
            <person name="Andreopoulos B."/>
            <person name="LaButti K."/>
            <person name="Kuo A."/>
            <person name="Mondo S."/>
            <person name="Riley R."/>
            <person name="Otillar R."/>
            <person name="Haridas S."/>
            <person name="Lipzen A."/>
            <person name="Grimwood J."/>
            <person name="Schmutz J."/>
            <person name="Clum A."/>
            <person name="Reid I.D."/>
            <person name="Moisan M.C."/>
            <person name="Butler G."/>
            <person name="Nguyen T.T.M."/>
            <person name="Dewar K."/>
            <person name="Conant G."/>
            <person name="Drula E."/>
            <person name="Henrissat B."/>
            <person name="Hansel C."/>
            <person name="Singer S."/>
            <person name="Hutchinson M.I."/>
            <person name="de Vries R.P."/>
            <person name="Natvig D.O."/>
            <person name="Powell A.J."/>
            <person name="Tsang A."/>
            <person name="Grigoriev I.V."/>
        </authorList>
    </citation>
    <scope>NUCLEOTIDE SEQUENCE [LARGE SCALE GENOMIC DNA]</scope>
    <source>
        <strain evidence="1 2">CBS 494.80</strain>
    </source>
</reference>
<comment type="caution">
    <text evidence="1">The sequence shown here is derived from an EMBL/GenBank/DDBJ whole genome shotgun (WGS) entry which is preliminary data.</text>
</comment>
<dbReference type="Proteomes" id="UP001595075">
    <property type="component" value="Unassembled WGS sequence"/>
</dbReference>
<accession>A0ABR4C664</accession>
<gene>
    <name evidence="1" type="ORF">VTL71DRAFT_4283</name>
</gene>
<protein>
    <recommendedName>
        <fullName evidence="3">Ipa protein</fullName>
    </recommendedName>
</protein>
<dbReference type="EMBL" id="JAZHXI010000013">
    <property type="protein sequence ID" value="KAL2065142.1"/>
    <property type="molecule type" value="Genomic_DNA"/>
</dbReference>
<evidence type="ECO:0008006" key="3">
    <source>
        <dbReference type="Google" id="ProtNLM"/>
    </source>
</evidence>